<dbReference type="InterPro" id="IPR037883">
    <property type="entry name" value="Knr4/Smi1-like_sf"/>
</dbReference>
<accession>A0ABS8GXL2</accession>
<dbReference type="SMART" id="SM00860">
    <property type="entry name" value="SMI1_KNR4"/>
    <property type="match status" value="1"/>
</dbReference>
<dbReference type="RefSeq" id="WP_228231800.1">
    <property type="nucleotide sequence ID" value="NZ_JAJGMW010000042.1"/>
</dbReference>
<comment type="caution">
    <text evidence="2">The sequence shown here is derived from an EMBL/GenBank/DDBJ whole genome shotgun (WGS) entry which is preliminary data.</text>
</comment>
<gene>
    <name evidence="2" type="ORF">LLW17_18630</name>
</gene>
<feature type="domain" description="Knr4/Smi1-like" evidence="1">
    <location>
        <begin position="35"/>
        <end position="160"/>
    </location>
</feature>
<organism evidence="2 3">
    <name type="scientific">Leeuwenhoekiella parthenopeia</name>
    <dbReference type="NCBI Taxonomy" id="2890320"/>
    <lineage>
        <taxon>Bacteria</taxon>
        <taxon>Pseudomonadati</taxon>
        <taxon>Bacteroidota</taxon>
        <taxon>Flavobacteriia</taxon>
        <taxon>Flavobacteriales</taxon>
        <taxon>Flavobacteriaceae</taxon>
        <taxon>Leeuwenhoekiella</taxon>
    </lineage>
</organism>
<sequence length="166" mass="19604">MKKILTDLFQKSLNTRDTNYFTPEQIKNNWIGNLPATRKEIEETESRLVIKLPADYKEFLKIANGYPTYNDAVEPSFEKISEIQYLRDFDPETIQIWIKTGNAEIGKKLNQSIIIAGKQEEQWFLLIPPIDENDNWKYWKFASWIPGEIEYKNLTEYFLDTSKGIE</sequence>
<dbReference type="InterPro" id="IPR018958">
    <property type="entry name" value="Knr4/Smi1-like_dom"/>
</dbReference>
<dbReference type="Gene3D" id="3.40.1580.10">
    <property type="entry name" value="SMI1/KNR4-like"/>
    <property type="match status" value="1"/>
</dbReference>
<dbReference type="SUPFAM" id="SSF160631">
    <property type="entry name" value="SMI1/KNR4-like"/>
    <property type="match status" value="1"/>
</dbReference>
<dbReference type="Proteomes" id="UP001197770">
    <property type="component" value="Unassembled WGS sequence"/>
</dbReference>
<proteinExistence type="predicted"/>
<keyword evidence="3" id="KW-1185">Reference proteome</keyword>
<protein>
    <submittedName>
        <fullName evidence="2">SMI1/KNR4 family protein</fullName>
    </submittedName>
</protein>
<evidence type="ECO:0000313" key="3">
    <source>
        <dbReference type="Proteomes" id="UP001197770"/>
    </source>
</evidence>
<name>A0ABS8GXL2_9FLAO</name>
<evidence type="ECO:0000259" key="1">
    <source>
        <dbReference type="SMART" id="SM00860"/>
    </source>
</evidence>
<evidence type="ECO:0000313" key="2">
    <source>
        <dbReference type="EMBL" id="MCC4214745.1"/>
    </source>
</evidence>
<dbReference type="EMBL" id="JAJGMW010000042">
    <property type="protein sequence ID" value="MCC4214745.1"/>
    <property type="molecule type" value="Genomic_DNA"/>
</dbReference>
<reference evidence="2 3" key="1">
    <citation type="submission" date="2021-11" db="EMBL/GenBank/DDBJ databases">
        <title>Seasonal and diel survey of microbial diversity of the Tyrrhenian coast.</title>
        <authorList>
            <person name="Gattoni G."/>
            <person name="Corral P."/>
        </authorList>
    </citation>
    <scope>NUCLEOTIDE SEQUENCE [LARGE SCALE GENOMIC DNA]</scope>
    <source>
        <strain evidence="2 3">Mr9</strain>
    </source>
</reference>
<dbReference type="Pfam" id="PF09346">
    <property type="entry name" value="SMI1_KNR4"/>
    <property type="match status" value="1"/>
</dbReference>